<evidence type="ECO:0000313" key="1">
    <source>
        <dbReference type="EMBL" id="KAI7750153.1"/>
    </source>
</evidence>
<comment type="caution">
    <text evidence="1">The sequence shown here is derived from an EMBL/GenBank/DDBJ whole genome shotgun (WGS) entry which is preliminary data.</text>
</comment>
<evidence type="ECO:0000313" key="2">
    <source>
        <dbReference type="Proteomes" id="UP001206925"/>
    </source>
</evidence>
<dbReference type="EMBL" id="JAMZMK010006195">
    <property type="protein sequence ID" value="KAI7750153.1"/>
    <property type="molecule type" value="Genomic_DNA"/>
</dbReference>
<dbReference type="Proteomes" id="UP001206925">
    <property type="component" value="Unassembled WGS sequence"/>
</dbReference>
<sequence length="77" mass="8772">MASDVRSTPNITRNLSQKLAIPSASKRQLFSFTVMRQRGGCWHFVLLVLEEVIWLANSSIQQNTGKQSDLKLKKCHE</sequence>
<proteinExistence type="predicted"/>
<name>A0AAD5CXH5_AMBAR</name>
<gene>
    <name evidence="1" type="ORF">M8C21_003112</name>
</gene>
<organism evidence="1 2">
    <name type="scientific">Ambrosia artemisiifolia</name>
    <name type="common">Common ragweed</name>
    <dbReference type="NCBI Taxonomy" id="4212"/>
    <lineage>
        <taxon>Eukaryota</taxon>
        <taxon>Viridiplantae</taxon>
        <taxon>Streptophyta</taxon>
        <taxon>Embryophyta</taxon>
        <taxon>Tracheophyta</taxon>
        <taxon>Spermatophyta</taxon>
        <taxon>Magnoliopsida</taxon>
        <taxon>eudicotyledons</taxon>
        <taxon>Gunneridae</taxon>
        <taxon>Pentapetalae</taxon>
        <taxon>asterids</taxon>
        <taxon>campanulids</taxon>
        <taxon>Asterales</taxon>
        <taxon>Asteraceae</taxon>
        <taxon>Asteroideae</taxon>
        <taxon>Heliantheae alliance</taxon>
        <taxon>Heliantheae</taxon>
        <taxon>Ambrosia</taxon>
    </lineage>
</organism>
<protein>
    <submittedName>
        <fullName evidence="1">Uncharacterized protein</fullName>
    </submittedName>
</protein>
<dbReference type="AlphaFoldDB" id="A0AAD5CXH5"/>
<accession>A0AAD5CXH5</accession>
<reference evidence="1" key="1">
    <citation type="submission" date="2022-06" db="EMBL/GenBank/DDBJ databases">
        <title>Uncovering the hologenomic basis of an extraordinary plant invasion.</title>
        <authorList>
            <person name="Bieker V.C."/>
            <person name="Martin M.D."/>
            <person name="Gilbert T."/>
            <person name="Hodgins K."/>
            <person name="Battlay P."/>
            <person name="Petersen B."/>
            <person name="Wilson J."/>
        </authorList>
    </citation>
    <scope>NUCLEOTIDE SEQUENCE</scope>
    <source>
        <strain evidence="1">AA19_3_7</strain>
        <tissue evidence="1">Leaf</tissue>
    </source>
</reference>
<keyword evidence="2" id="KW-1185">Reference proteome</keyword>